<proteinExistence type="predicted"/>
<keyword evidence="2" id="KW-1185">Reference proteome</keyword>
<dbReference type="Proteomes" id="UP000267223">
    <property type="component" value="Unassembled WGS sequence"/>
</dbReference>
<evidence type="ECO:0000313" key="2">
    <source>
        <dbReference type="Proteomes" id="UP000267223"/>
    </source>
</evidence>
<sequence length="63" mass="7264">MFTQYSQSKNLCCCINVAGFFFHPDGVRRQLCWDIKIAYTVNEKIGIFFILIKTKKALPVCSN</sequence>
<gene>
    <name evidence="1" type="ORF">EFY79_05145</name>
</gene>
<dbReference type="EMBL" id="RJJR01000002">
    <property type="protein sequence ID" value="RNI39040.1"/>
    <property type="molecule type" value="Genomic_DNA"/>
</dbReference>
<comment type="caution">
    <text evidence="1">The sequence shown here is derived from an EMBL/GenBank/DDBJ whole genome shotgun (WGS) entry which is preliminary data.</text>
</comment>
<evidence type="ECO:0000313" key="1">
    <source>
        <dbReference type="EMBL" id="RNI39040.1"/>
    </source>
</evidence>
<accession>A0A3M9NMM0</accession>
<protein>
    <submittedName>
        <fullName evidence="1">Uncharacterized protein</fullName>
    </submittedName>
</protein>
<name>A0A3M9NMM0_9BACT</name>
<organism evidence="1 2">
    <name type="scientific">Hanamia caeni</name>
    <dbReference type="NCBI Taxonomy" id="2294116"/>
    <lineage>
        <taxon>Bacteria</taxon>
        <taxon>Pseudomonadati</taxon>
        <taxon>Bacteroidota</taxon>
        <taxon>Chitinophagia</taxon>
        <taxon>Chitinophagales</taxon>
        <taxon>Chitinophagaceae</taxon>
        <taxon>Hanamia</taxon>
    </lineage>
</organism>
<dbReference type="AlphaFoldDB" id="A0A3M9NMM0"/>
<reference evidence="1 2" key="1">
    <citation type="submission" date="2018-11" db="EMBL/GenBank/DDBJ databases">
        <title>Draft genome sequence of Ferruginibacter sp. BO-59.</title>
        <authorList>
            <person name="Im W.T."/>
        </authorList>
    </citation>
    <scope>NUCLEOTIDE SEQUENCE [LARGE SCALE GENOMIC DNA]</scope>
    <source>
        <strain evidence="1 2">BO-59</strain>
    </source>
</reference>